<evidence type="ECO:0000313" key="4">
    <source>
        <dbReference type="EMBL" id="CAF0863838.1"/>
    </source>
</evidence>
<feature type="region of interest" description="Disordered" evidence="1">
    <location>
        <begin position="1215"/>
        <end position="1253"/>
    </location>
</feature>
<evidence type="ECO:0000259" key="2">
    <source>
        <dbReference type="Pfam" id="PF14649"/>
    </source>
</evidence>
<keyword evidence="6" id="KW-1185">Reference proteome</keyword>
<dbReference type="Proteomes" id="UP000663854">
    <property type="component" value="Unassembled WGS sequence"/>
</dbReference>
<dbReference type="InterPro" id="IPR028103">
    <property type="entry name" value="Spatacsin"/>
</dbReference>
<dbReference type="EMBL" id="CAJNOL010000121">
    <property type="protein sequence ID" value="CAF0863838.1"/>
    <property type="molecule type" value="Genomic_DNA"/>
</dbReference>
<evidence type="ECO:0000256" key="1">
    <source>
        <dbReference type="SAM" id="MobiDB-lite"/>
    </source>
</evidence>
<name>A0A813TII6_9BILA</name>
<organism evidence="3 5">
    <name type="scientific">Rotaria sordida</name>
    <dbReference type="NCBI Taxonomy" id="392033"/>
    <lineage>
        <taxon>Eukaryota</taxon>
        <taxon>Metazoa</taxon>
        <taxon>Spiralia</taxon>
        <taxon>Gnathifera</taxon>
        <taxon>Rotifera</taxon>
        <taxon>Eurotatoria</taxon>
        <taxon>Bdelloidea</taxon>
        <taxon>Philodinida</taxon>
        <taxon>Philodinidae</taxon>
        <taxon>Rotaria</taxon>
    </lineage>
</organism>
<proteinExistence type="predicted"/>
<dbReference type="InterPro" id="IPR028107">
    <property type="entry name" value="Spatacsin_C_dom"/>
</dbReference>
<evidence type="ECO:0000313" key="3">
    <source>
        <dbReference type="EMBL" id="CAF0809848.1"/>
    </source>
</evidence>
<dbReference type="EMBL" id="CAJNOH010000048">
    <property type="protein sequence ID" value="CAF0809848.1"/>
    <property type="molecule type" value="Genomic_DNA"/>
</dbReference>
<sequence>MDFVKSQFEAALASKRPLTKQGLISLIDSVEQTQLSTLYRWLFHRLNDHLIYMARHNQHIEFFLSTRQLSFYLHEHFINNYTSLQSLSIKQLNQILKSLQQQQTLTQSELNQWKRSQPGLTSDDLILHCLFYNSPQLALSNETSLFLGDLFRVGLHTCVQNLADKDNKTSLKILFSLGLAPLDIIQRIMSTTVYHHLRTYCAQYLNDFGEEFYLINQEINILNFLNQLKQLYTSETILDLIDSRKQSIEYWNRIFPSVPLITTFSCRDIVPNLKQQSQTITLSKRLAYMQITFDWLYTIMDKENEEERRWLLVTEGRHLIGEVPLFSRKAVESQTELQLAYLYASSRQSLTLLKQLYSIDKIDNIEMIWSQLIPSVQWRFARLINWMPSNSSDILFWHSILQDETNDSLILNQSKLHRIYPAYIYFSINDDNENLDNDEQWCQWLRSKPCDYALQNSFDNTLPIDPLVNIVRQGLKNRYDDNDNNLNIKYPALRLLSKYSKINSFDISIYHLLDRFSQLDISRCFTWQEANIFRANEDLTILHDCFSSSNDTNNNDQQQQQQQHSIDYRYLFGQNRPLTSFAHFLSSSIDEQEQNQQLSSSSSSSQQNLSTLIDRRFNRLKYFLITSCKTNLKNYLSSIILFDICNEETFYIRLYVSVMKILKTTMSEDLTSISLKLLSSINDFNSLNSIKQLILFNLFSQTYSLKHIPTLLTYYTNRSYWFEMLFIAQLFHYSVDDIISCLSQVQQQNMLFEHLKCCFKRLVKQDHTPLLKQDLFALLTDQTLTSEQLKLRFQQGAQQCSRPLLAVLYSTLPQVSSIDGFVLFLQSLNPKYPHLFPITSNSANLASRLLCHIAGLGHWTVLILATHIFAPDSRLELLVRFCYACIDINEQPIPKFLTSTETYIGLGQTSTWFEQLINELLLCVFRQVSSHTDIRSIFHLLGEKNEFYRFEPLFSLLDEQPSPVPFDWSLVMYTDRCYRSIMYLIEQLIKHDRFDLVDEIIVRVNIEIDVTLFERFKCSFDEYKHDRNTDDKELNEAFETICQGHQDVLKRLKKPLLYGDFLISIRSTSSKLIRVLLHIFANQAQHLPEPYDYLSIKIPQHQTINDKLWTALISFIHEYQNRPIVNKILDYMVSLFSNYLLDQLGTEKLIPKDFDGYLRVFEEIEIEDEIIDEDKQTTIIAENEFEAALLKNVFATNKVTSTTDTVVTVISIDKTSNTPSNRRPSSRASSSSHLPSFGATSSRRSSGSFTGSGATNLHHLSDKDLRLCVTITENAFLQRSSPELALQLANKFRMTTYNLTAFSYAHRLYLNILSPSDIRTRIDQLPEINNNTQFNKKYLTDVLRTISITSTDHDQSNTIDDQKQKLIDRLLSRTSHDDHLIPIINTLFKISRLFRIDSCYLLKPNTHNDEWNLLKRIFSYPSSSFPTKIKLAEKFSKYLQLSSEQLVELIVDETDKTLKLCEKNDPNDDYHCWPFDPNNIESYKQFISLLYEKNYDAIGKQLVERSKMYEDQFLSLGIPDVSSPLLRIRIELLIYAHTCFINSCHMEGICLVLDHARHVAFLLNELNGYQLLIRLLMGLQQYSEMIYIFDMLFQSDQFDLLLSTISNNNDERLNTALFDYIKRYHPNDEHTFTSISMNLNMHHELAVMYRDAGEKLLKTLQFNQPYSSAEMSITLQSLLQYYSDAADTFYLADCCRQSEQCLKQARLISLQIEFMQKQQGLVILNLNSKQIRDLLPNFERCWHAFILADAYNEHSLWSHCLIEQFICNKNSNAIVYWNEFQQLISIDDQFMLTMGRNLLKKPFNTISIKNFQEILLHITDSSILIHLQQLLITNDNTYSNLFTSIDSPYIRDTIRVL</sequence>
<accession>A0A813TII6</accession>
<reference evidence="3" key="1">
    <citation type="submission" date="2021-02" db="EMBL/GenBank/DDBJ databases">
        <authorList>
            <person name="Nowell W R."/>
        </authorList>
    </citation>
    <scope>NUCLEOTIDE SEQUENCE</scope>
</reference>
<gene>
    <name evidence="4" type="ORF">JXQ802_LOCUS7326</name>
    <name evidence="3" type="ORF">PYM288_LOCUS5033</name>
</gene>
<dbReference type="PANTHER" id="PTHR13650:SF0">
    <property type="entry name" value="SPATACSIN"/>
    <property type="match status" value="1"/>
</dbReference>
<dbReference type="GO" id="GO:0005737">
    <property type="term" value="C:cytoplasm"/>
    <property type="evidence" value="ECO:0007669"/>
    <property type="project" value="TreeGrafter"/>
</dbReference>
<dbReference type="PANTHER" id="PTHR13650">
    <property type="entry name" value="SPATACSIN"/>
    <property type="match status" value="1"/>
</dbReference>
<dbReference type="Proteomes" id="UP000663870">
    <property type="component" value="Unassembled WGS sequence"/>
</dbReference>
<protein>
    <recommendedName>
        <fullName evidence="2">Spatacsin C-terminal domain-containing protein</fullName>
    </recommendedName>
</protein>
<evidence type="ECO:0000313" key="5">
    <source>
        <dbReference type="Proteomes" id="UP000663854"/>
    </source>
</evidence>
<comment type="caution">
    <text evidence="3">The sequence shown here is derived from an EMBL/GenBank/DDBJ whole genome shotgun (WGS) entry which is preliminary data.</text>
</comment>
<evidence type="ECO:0000313" key="6">
    <source>
        <dbReference type="Proteomes" id="UP000663870"/>
    </source>
</evidence>
<feature type="domain" description="Spatacsin C-terminal" evidence="2">
    <location>
        <begin position="1520"/>
        <end position="1791"/>
    </location>
</feature>
<dbReference type="Pfam" id="PF14649">
    <property type="entry name" value="Spatacsin_C"/>
    <property type="match status" value="1"/>
</dbReference>